<sequence>MGIWKPLMEERLWQLEKGVLFRVRERYFEKEAGCREERGFFGWRFSAGREKGRRAKGFRGERGGFRWFFFLGDSWQRRATGGVLTERLSWGKASYTESFLRESLQAEEEKTLSVRGISSLVDDLFHHIRRWRRLLVLSRLQMESGKLSSGEKYWGAAHGLVGIMHFLMYMELKIDEIEDAKDTLRYMIKNRFPSGNYPASEEDRNRDVLVHWCHGGSWSCPHTCQSS</sequence>
<dbReference type="Gene3D" id="1.50.10.10">
    <property type="match status" value="1"/>
</dbReference>
<keyword evidence="1" id="KW-0479">Metal-binding</keyword>
<dbReference type="GO" id="GO:0046872">
    <property type="term" value="F:metal ion binding"/>
    <property type="evidence" value="ECO:0007669"/>
    <property type="project" value="UniProtKB-KW"/>
</dbReference>
<dbReference type="PANTHER" id="PTHR12736:SF22">
    <property type="entry name" value="LANC-LIKE PROTEIN GCL2"/>
    <property type="match status" value="1"/>
</dbReference>
<proteinExistence type="predicted"/>
<dbReference type="AlphaFoldDB" id="A5B8L1"/>
<reference evidence="2" key="1">
    <citation type="journal article" date="2007" name="PLoS ONE">
        <title>The first genome sequence of an elite grapevine cultivar (Pinot noir Vitis vinifera L.): coping with a highly heterozygous genome.</title>
        <authorList>
            <person name="Velasco R."/>
            <person name="Zharkikh A."/>
            <person name="Troggio M."/>
            <person name="Cartwright D.A."/>
            <person name="Cestaro A."/>
            <person name="Pruss D."/>
            <person name="Pindo M."/>
            <person name="FitzGerald L.M."/>
            <person name="Vezzulli S."/>
            <person name="Reid J."/>
            <person name="Malacarne G."/>
            <person name="Iliev D."/>
            <person name="Coppola G."/>
            <person name="Wardell B."/>
            <person name="Micheletti D."/>
            <person name="Macalma T."/>
            <person name="Facci M."/>
            <person name="Mitchell J.T."/>
            <person name="Perazzolli M."/>
            <person name="Eldredge G."/>
            <person name="Gatto P."/>
            <person name="Oyzerski R."/>
            <person name="Moretto M."/>
            <person name="Gutin N."/>
            <person name="Stefanini M."/>
            <person name="Chen Y."/>
            <person name="Segala C."/>
            <person name="Davenport C."/>
            <person name="Dematte L."/>
            <person name="Mraz A."/>
            <person name="Battilana J."/>
            <person name="Stormo K."/>
            <person name="Costa F."/>
            <person name="Tao Q."/>
            <person name="Si-Ammour A."/>
            <person name="Harkins T."/>
            <person name="Lackey A."/>
            <person name="Perbost C."/>
            <person name="Taillon B."/>
            <person name="Stella A."/>
            <person name="Solovyev V."/>
            <person name="Fawcett J.A."/>
            <person name="Sterck L."/>
            <person name="Vandepoele K."/>
            <person name="Grando S.M."/>
            <person name="Toppo S."/>
            <person name="Moser C."/>
            <person name="Lanchbury J."/>
            <person name="Bogden R."/>
            <person name="Skolnick M."/>
            <person name="Sgaramella V."/>
            <person name="Bhatnagar S.K."/>
            <person name="Fontana P."/>
            <person name="Gutin A."/>
            <person name="Van de Peer Y."/>
            <person name="Salamini F."/>
            <person name="Viola R."/>
        </authorList>
    </citation>
    <scope>NUCLEOTIDE SEQUENCE</scope>
</reference>
<dbReference type="GO" id="GO:0005975">
    <property type="term" value="P:carbohydrate metabolic process"/>
    <property type="evidence" value="ECO:0007669"/>
    <property type="project" value="InterPro"/>
</dbReference>
<evidence type="ECO:0000256" key="1">
    <source>
        <dbReference type="PIRSR" id="PIRSR607822-1"/>
    </source>
</evidence>
<dbReference type="InterPro" id="IPR007822">
    <property type="entry name" value="LANC-like"/>
</dbReference>
<dbReference type="InterPro" id="IPR012341">
    <property type="entry name" value="6hp_glycosidase-like_sf"/>
</dbReference>
<evidence type="ECO:0008006" key="3">
    <source>
        <dbReference type="Google" id="ProtNLM"/>
    </source>
</evidence>
<dbReference type="PRINTS" id="PR01950">
    <property type="entry name" value="LANCSUPER"/>
</dbReference>
<name>A5B8L1_VITVI</name>
<dbReference type="EMBL" id="AM450446">
    <property type="protein sequence ID" value="CAN69824.1"/>
    <property type="molecule type" value="Genomic_DNA"/>
</dbReference>
<accession>A5B8L1</accession>
<dbReference type="Pfam" id="PF05147">
    <property type="entry name" value="LANC_like"/>
    <property type="match status" value="1"/>
</dbReference>
<evidence type="ECO:0000313" key="2">
    <source>
        <dbReference type="EMBL" id="CAN69824.1"/>
    </source>
</evidence>
<dbReference type="GO" id="GO:0031179">
    <property type="term" value="P:peptide modification"/>
    <property type="evidence" value="ECO:0007669"/>
    <property type="project" value="InterPro"/>
</dbReference>
<keyword evidence="1" id="KW-0862">Zinc</keyword>
<feature type="binding site" evidence="1">
    <location>
        <position position="213"/>
    </location>
    <ligand>
        <name>Zn(2+)</name>
        <dbReference type="ChEBI" id="CHEBI:29105"/>
    </ligand>
</feature>
<gene>
    <name evidence="2" type="ORF">VITISV_028625</name>
</gene>
<dbReference type="SUPFAM" id="SSF158745">
    <property type="entry name" value="LanC-like"/>
    <property type="match status" value="1"/>
</dbReference>
<organism evidence="2">
    <name type="scientific">Vitis vinifera</name>
    <name type="common">Grape</name>
    <dbReference type="NCBI Taxonomy" id="29760"/>
    <lineage>
        <taxon>Eukaryota</taxon>
        <taxon>Viridiplantae</taxon>
        <taxon>Streptophyta</taxon>
        <taxon>Embryophyta</taxon>
        <taxon>Tracheophyta</taxon>
        <taxon>Spermatophyta</taxon>
        <taxon>Magnoliopsida</taxon>
        <taxon>eudicotyledons</taxon>
        <taxon>Gunneridae</taxon>
        <taxon>Pentapetalae</taxon>
        <taxon>rosids</taxon>
        <taxon>Vitales</taxon>
        <taxon>Vitaceae</taxon>
        <taxon>Viteae</taxon>
        <taxon>Vitis</taxon>
    </lineage>
</organism>
<dbReference type="ExpressionAtlas" id="A5B8L1">
    <property type="expression patterns" value="baseline and differential"/>
</dbReference>
<dbReference type="PANTHER" id="PTHR12736">
    <property type="entry name" value="LANC-LIKE PROTEIN"/>
    <property type="match status" value="1"/>
</dbReference>
<protein>
    <recommendedName>
        <fullName evidence="3">LanC-like protein GCL2</fullName>
    </recommendedName>
</protein>